<protein>
    <submittedName>
        <fullName evidence="3">Spore Coat Protein U domain protein</fullName>
    </submittedName>
</protein>
<dbReference type="RefSeq" id="WP_171071471.1">
    <property type="nucleotide sequence ID" value="NZ_JEXD01000071.1"/>
</dbReference>
<reference evidence="3 4" key="1">
    <citation type="submission" date="2014-02" db="EMBL/GenBank/DDBJ databases">
        <title>Comparative genomics and transcriptomics to identify genetic mechanisms underlying the emergence of carbapenem resistant Acinetobacter baumannii (CRAb).</title>
        <authorList>
            <person name="Harris A.D."/>
            <person name="Johnson K.J."/>
            <person name="George J."/>
            <person name="Shefchek K."/>
            <person name="Daugherty S.C."/>
            <person name="Parankush S."/>
            <person name="Sadzewicz L."/>
            <person name="Tallon L."/>
            <person name="Sengamalay N."/>
            <person name="Hazen T.H."/>
            <person name="Rasko D.A."/>
        </authorList>
    </citation>
    <scope>NUCLEOTIDE SEQUENCE [LARGE SCALE GENOMIC DNA]</scope>
    <source>
        <strain evidence="3 4">625974</strain>
    </source>
</reference>
<comment type="caution">
    <text evidence="3">The sequence shown here is derived from an EMBL/GenBank/DDBJ whole genome shotgun (WGS) entry which is preliminary data.</text>
</comment>
<sequence length="333" mass="36596">MMRSKIFSLLVFGLLGAFTQQTFANCTTLSSSLTLGPISSFNVPSLNSTDNQISGGLSCSGTLTLFSNQYIQYTALNIPSKLIHTDGKNSANITILDYDKNIVITSSKPIDLTRFVVISFFSGPNSSIPFYIRVNENTNLVPGTYKGQFLVKWFWRIPYLGIGGISLYYNSPNLKTNLLGNITDWGTGQDAIINIELIVEKDCKINVQNINFGTAPLVSKFNPVTGTVQITCSAQTPYTVGLSNGQNYSQNRRMKNVSGNQYIPYEIYKNTTTQRWGYLGTDRWSSSNASQNAGIYDGSVTQGYSYTAKIIDDGSNASAEGTYKDNLILEVAF</sequence>
<evidence type="ECO:0000313" key="4">
    <source>
        <dbReference type="Proteomes" id="UP000021108"/>
    </source>
</evidence>
<feature type="signal peptide" evidence="1">
    <location>
        <begin position="1"/>
        <end position="24"/>
    </location>
</feature>
<evidence type="ECO:0000313" key="3">
    <source>
        <dbReference type="EMBL" id="EXC04173.1"/>
    </source>
</evidence>
<dbReference type="Pfam" id="PF05229">
    <property type="entry name" value="SCPU"/>
    <property type="match status" value="1"/>
</dbReference>
<keyword evidence="1" id="KW-0732">Signal</keyword>
<organism evidence="3 4">
    <name type="scientific">Acinetobacter baumannii 625974</name>
    <dbReference type="NCBI Taxonomy" id="1310607"/>
    <lineage>
        <taxon>Bacteria</taxon>
        <taxon>Pseudomonadati</taxon>
        <taxon>Pseudomonadota</taxon>
        <taxon>Gammaproteobacteria</taxon>
        <taxon>Moraxellales</taxon>
        <taxon>Moraxellaceae</taxon>
        <taxon>Acinetobacter</taxon>
        <taxon>Acinetobacter calcoaceticus/baumannii complex</taxon>
    </lineage>
</organism>
<feature type="chain" id="PRO_5001450012" evidence="1">
    <location>
        <begin position="25"/>
        <end position="333"/>
    </location>
</feature>
<dbReference type="Proteomes" id="UP000021108">
    <property type="component" value="Unassembled WGS sequence"/>
</dbReference>
<feature type="domain" description="Spore coat protein U/FanG" evidence="2">
    <location>
        <begin position="192"/>
        <end position="327"/>
    </location>
</feature>
<dbReference type="InterPro" id="IPR007893">
    <property type="entry name" value="Spore_coat_U/FanG"/>
</dbReference>
<dbReference type="InterPro" id="IPR053167">
    <property type="entry name" value="Spore_coat_component"/>
</dbReference>
<gene>
    <name evidence="3" type="ORF">J506_3932</name>
</gene>
<proteinExistence type="predicted"/>
<keyword evidence="3" id="KW-0167">Capsid protein</keyword>
<name>A0A009P7U2_ACIBA</name>
<evidence type="ECO:0000256" key="1">
    <source>
        <dbReference type="SAM" id="SignalP"/>
    </source>
</evidence>
<dbReference type="PANTHER" id="PTHR37089:SF1">
    <property type="entry name" value="MEMBRANE PROTEIN"/>
    <property type="match status" value="1"/>
</dbReference>
<dbReference type="PANTHER" id="PTHR37089">
    <property type="entry name" value="PROTEIN U-RELATED"/>
    <property type="match status" value="1"/>
</dbReference>
<evidence type="ECO:0000259" key="2">
    <source>
        <dbReference type="Pfam" id="PF05229"/>
    </source>
</evidence>
<accession>A0A009P7U2</accession>
<keyword evidence="3" id="KW-0946">Virion</keyword>
<dbReference type="PATRIC" id="fig|1310607.3.peg.3798"/>
<dbReference type="EMBL" id="JEXD01000071">
    <property type="protein sequence ID" value="EXC04173.1"/>
    <property type="molecule type" value="Genomic_DNA"/>
</dbReference>
<dbReference type="SMART" id="SM00972">
    <property type="entry name" value="SCPU"/>
    <property type="match status" value="2"/>
</dbReference>
<dbReference type="AlphaFoldDB" id="A0A009P7U2"/>